<evidence type="ECO:0000256" key="4">
    <source>
        <dbReference type="ARBA" id="ARBA00022989"/>
    </source>
</evidence>
<dbReference type="Gene3D" id="1.20.1250.20">
    <property type="entry name" value="MFS general substrate transporter like domains"/>
    <property type="match status" value="1"/>
</dbReference>
<evidence type="ECO:0000256" key="3">
    <source>
        <dbReference type="ARBA" id="ARBA00022692"/>
    </source>
</evidence>
<dbReference type="InterPro" id="IPR011701">
    <property type="entry name" value="MFS"/>
</dbReference>
<dbReference type="InterPro" id="IPR020846">
    <property type="entry name" value="MFS_dom"/>
</dbReference>
<dbReference type="Proteomes" id="UP000054498">
    <property type="component" value="Unassembled WGS sequence"/>
</dbReference>
<evidence type="ECO:0000256" key="1">
    <source>
        <dbReference type="ARBA" id="ARBA00004141"/>
    </source>
</evidence>
<dbReference type="AlphaFoldDB" id="A0A0D2LN71"/>
<proteinExistence type="predicted"/>
<feature type="transmembrane region" description="Helical" evidence="7">
    <location>
        <begin position="142"/>
        <end position="167"/>
    </location>
</feature>
<dbReference type="Pfam" id="PF07690">
    <property type="entry name" value="MFS_1"/>
    <property type="match status" value="1"/>
</dbReference>
<dbReference type="EMBL" id="KK100237">
    <property type="protein sequence ID" value="KIZ07709.1"/>
    <property type="molecule type" value="Genomic_DNA"/>
</dbReference>
<feature type="transmembrane region" description="Helical" evidence="7">
    <location>
        <begin position="110"/>
        <end position="130"/>
    </location>
</feature>
<dbReference type="OrthoDB" id="196786at2759"/>
<feature type="compositionally biased region" description="Basic and acidic residues" evidence="6">
    <location>
        <begin position="245"/>
        <end position="255"/>
    </location>
</feature>
<dbReference type="RefSeq" id="XP_013906728.1">
    <property type="nucleotide sequence ID" value="XM_014051274.1"/>
</dbReference>
<dbReference type="STRING" id="145388.A0A0D2LN71"/>
<feature type="transmembrane region" description="Helical" evidence="7">
    <location>
        <begin position="20"/>
        <end position="42"/>
    </location>
</feature>
<dbReference type="GeneID" id="25726359"/>
<gene>
    <name evidence="9" type="ORF">MNEG_0241</name>
</gene>
<keyword evidence="5 7" id="KW-0472">Membrane</keyword>
<feature type="region of interest" description="Disordered" evidence="6">
    <location>
        <begin position="229"/>
        <end position="261"/>
    </location>
</feature>
<dbReference type="PANTHER" id="PTHR43791">
    <property type="entry name" value="PERMEASE-RELATED"/>
    <property type="match status" value="1"/>
</dbReference>
<feature type="domain" description="Major facilitator superfamily (MFS) profile" evidence="8">
    <location>
        <begin position="19"/>
        <end position="324"/>
    </location>
</feature>
<evidence type="ECO:0000256" key="2">
    <source>
        <dbReference type="ARBA" id="ARBA00022448"/>
    </source>
</evidence>
<evidence type="ECO:0000313" key="9">
    <source>
        <dbReference type="EMBL" id="KIZ07709.1"/>
    </source>
</evidence>
<sequence>MHNASGALPAAVAKTHRNLLPLFVLLVCFTYIDRTSLSFAALQLCHLDWFNARVFGLGSAAFTLSYVLLQVPSNLALQRLGPKTWLPLITAAWGVVSMCCAAISGPATFYLLRVMLGAAEAGCFPGMWWTCEQFYPPQHITFAYSAIEAAIALAQILAAPLAAALLATDGRLGLAGWQTLFMVQGAATVAFAGVLRLLLPASVEEARFLDDADRRWLKEQLQPGVGVARAGEINGTGNGQPAELELGRREGKGTPDDLTADDDDRLLLDRQERDDNCSAAVGILDGHGLPSRPLSALQQIVETARNRRIWWLVAIKILKVGACL</sequence>
<keyword evidence="3 7" id="KW-0812">Transmembrane</keyword>
<evidence type="ECO:0000313" key="10">
    <source>
        <dbReference type="Proteomes" id="UP000054498"/>
    </source>
</evidence>
<feature type="transmembrane region" description="Helical" evidence="7">
    <location>
        <begin position="84"/>
        <end position="103"/>
    </location>
</feature>
<reference evidence="9 10" key="1">
    <citation type="journal article" date="2013" name="BMC Genomics">
        <title>Reconstruction of the lipid metabolism for the microalga Monoraphidium neglectum from its genome sequence reveals characteristics suitable for biofuel production.</title>
        <authorList>
            <person name="Bogen C."/>
            <person name="Al-Dilaimi A."/>
            <person name="Albersmeier A."/>
            <person name="Wichmann J."/>
            <person name="Grundmann M."/>
            <person name="Rupp O."/>
            <person name="Lauersen K.J."/>
            <person name="Blifernez-Klassen O."/>
            <person name="Kalinowski J."/>
            <person name="Goesmann A."/>
            <person name="Mussgnug J.H."/>
            <person name="Kruse O."/>
        </authorList>
    </citation>
    <scope>NUCLEOTIDE SEQUENCE [LARGE SCALE GENOMIC DNA]</scope>
    <source>
        <strain evidence="9 10">SAG 48.87</strain>
    </source>
</reference>
<dbReference type="GO" id="GO:0016020">
    <property type="term" value="C:membrane"/>
    <property type="evidence" value="ECO:0007669"/>
    <property type="project" value="UniProtKB-SubCell"/>
</dbReference>
<protein>
    <submittedName>
        <fullName evidence="9">Putative tartrate transporter</fullName>
    </submittedName>
</protein>
<dbReference type="InterPro" id="IPR036259">
    <property type="entry name" value="MFS_trans_sf"/>
</dbReference>
<feature type="transmembrane region" description="Helical" evidence="7">
    <location>
        <begin position="54"/>
        <end position="72"/>
    </location>
</feature>
<keyword evidence="2" id="KW-0813">Transport</keyword>
<dbReference type="GO" id="GO:0022857">
    <property type="term" value="F:transmembrane transporter activity"/>
    <property type="evidence" value="ECO:0007669"/>
    <property type="project" value="InterPro"/>
</dbReference>
<dbReference type="SUPFAM" id="SSF103473">
    <property type="entry name" value="MFS general substrate transporter"/>
    <property type="match status" value="1"/>
</dbReference>
<keyword evidence="4 7" id="KW-1133">Transmembrane helix</keyword>
<dbReference type="KEGG" id="mng:MNEG_0241"/>
<organism evidence="9 10">
    <name type="scientific">Monoraphidium neglectum</name>
    <dbReference type="NCBI Taxonomy" id="145388"/>
    <lineage>
        <taxon>Eukaryota</taxon>
        <taxon>Viridiplantae</taxon>
        <taxon>Chlorophyta</taxon>
        <taxon>core chlorophytes</taxon>
        <taxon>Chlorophyceae</taxon>
        <taxon>CS clade</taxon>
        <taxon>Sphaeropleales</taxon>
        <taxon>Selenastraceae</taxon>
        <taxon>Monoraphidium</taxon>
    </lineage>
</organism>
<comment type="subcellular location">
    <subcellularLocation>
        <location evidence="1">Membrane</location>
        <topology evidence="1">Multi-pass membrane protein</topology>
    </subcellularLocation>
</comment>
<dbReference type="PROSITE" id="PS50850">
    <property type="entry name" value="MFS"/>
    <property type="match status" value="1"/>
</dbReference>
<accession>A0A0D2LN71</accession>
<evidence type="ECO:0000256" key="6">
    <source>
        <dbReference type="SAM" id="MobiDB-lite"/>
    </source>
</evidence>
<name>A0A0D2LN71_9CHLO</name>
<feature type="transmembrane region" description="Helical" evidence="7">
    <location>
        <begin position="179"/>
        <end position="199"/>
    </location>
</feature>
<keyword evidence="10" id="KW-1185">Reference proteome</keyword>
<evidence type="ECO:0000259" key="8">
    <source>
        <dbReference type="PROSITE" id="PS50850"/>
    </source>
</evidence>
<evidence type="ECO:0000256" key="7">
    <source>
        <dbReference type="SAM" id="Phobius"/>
    </source>
</evidence>
<evidence type="ECO:0000256" key="5">
    <source>
        <dbReference type="ARBA" id="ARBA00023136"/>
    </source>
</evidence>
<dbReference type="PANTHER" id="PTHR43791:SF36">
    <property type="entry name" value="TRANSPORTER, PUTATIVE (AFU_ORTHOLOGUE AFUA_6G08340)-RELATED"/>
    <property type="match status" value="1"/>
</dbReference>